<organism evidence="1 2">
    <name type="scientific">Tilletia indica</name>
    <dbReference type="NCBI Taxonomy" id="43049"/>
    <lineage>
        <taxon>Eukaryota</taxon>
        <taxon>Fungi</taxon>
        <taxon>Dikarya</taxon>
        <taxon>Basidiomycota</taxon>
        <taxon>Ustilaginomycotina</taxon>
        <taxon>Exobasidiomycetes</taxon>
        <taxon>Tilletiales</taxon>
        <taxon>Tilletiaceae</taxon>
        <taxon>Tilletia</taxon>
    </lineage>
</organism>
<proteinExistence type="predicted"/>
<comment type="caution">
    <text evidence="1">The sequence shown here is derived from an EMBL/GenBank/DDBJ whole genome shotgun (WGS) entry which is preliminary data.</text>
</comment>
<keyword evidence="2" id="KW-1185">Reference proteome</keyword>
<dbReference type="Proteomes" id="UP000077521">
    <property type="component" value="Unassembled WGS sequence"/>
</dbReference>
<reference evidence="1" key="2">
    <citation type="journal article" date="2019" name="IMA Fungus">
        <title>Genome sequencing and comparison of five Tilletia species to identify candidate genes for the detection of regulated species infecting wheat.</title>
        <authorList>
            <person name="Nguyen H.D.T."/>
            <person name="Sultana T."/>
            <person name="Kesanakurti P."/>
            <person name="Hambleton S."/>
        </authorList>
    </citation>
    <scope>NUCLEOTIDE SEQUENCE</scope>
    <source>
        <strain evidence="1">DAOMC 236416</strain>
    </source>
</reference>
<sequence length="364" mass="41579">TPTLHDADADAAILATQLAKRPHLRTLVKKIHISPVVRLRGNDDDDAAAYTKIIRSCKDTVEELAIALHACSGAQQAPRLLTATDSHQLLAGLRKRISFPSLRHLTLEFKEQWQLDAIEWDKLPQLRSVTLLTENIFGQDRVNPTFAVDWHAPQYIYEGRKLYEALSLLPSSVTTVTFGFTGLSHHRRFPNTRLHNLPVFFLDEEFEYFTTSLNKAFRQLVDDNTQEGEDSSTAYQLQLLRLVWIHRPLNGDWCDVCLRGHRTATHDLPKLRRMTMLERQYSESLEPAFRVGSVPGSQEASSSPKLEMYEVHTTNAWQASLRDHFKLTMCKLELLWKALLYNADGDTLAWNAPFPPTERPCHSV</sequence>
<name>A0A8T8SWI3_9BASI</name>
<accession>A0A8T8SWI3</accession>
<protein>
    <submittedName>
        <fullName evidence="1">Uncharacterized protein</fullName>
    </submittedName>
</protein>
<dbReference type="AlphaFoldDB" id="A0A8T8SWI3"/>
<feature type="non-terminal residue" evidence="1">
    <location>
        <position position="364"/>
    </location>
</feature>
<dbReference type="EMBL" id="LWDF02000314">
    <property type="protein sequence ID" value="KAE8250533.1"/>
    <property type="molecule type" value="Genomic_DNA"/>
</dbReference>
<evidence type="ECO:0000313" key="1">
    <source>
        <dbReference type="EMBL" id="KAE8250533.1"/>
    </source>
</evidence>
<evidence type="ECO:0000313" key="2">
    <source>
        <dbReference type="Proteomes" id="UP000077521"/>
    </source>
</evidence>
<reference evidence="1" key="1">
    <citation type="submission" date="2016-04" db="EMBL/GenBank/DDBJ databases">
        <authorList>
            <person name="Nguyen H.D."/>
            <person name="Samba Siva P."/>
            <person name="Cullis J."/>
            <person name="Levesque C.A."/>
            <person name="Hambleton S."/>
        </authorList>
    </citation>
    <scope>NUCLEOTIDE SEQUENCE</scope>
    <source>
        <strain evidence="1">DAOMC 236416</strain>
    </source>
</reference>
<gene>
    <name evidence="1" type="ORF">A4X13_0g4640</name>
</gene>